<reference evidence="2 3" key="1">
    <citation type="submission" date="2017-01" db="EMBL/GenBank/DDBJ databases">
        <title>Complete genome of Lacinutrix venerupis DOK2-8 isolated from seawater in Dokdo.</title>
        <authorList>
            <person name="Chi W.-J."/>
            <person name="Kim J.H."/>
        </authorList>
    </citation>
    <scope>NUCLEOTIDE SEQUENCE [LARGE SCALE GENOMIC DNA]</scope>
    <source>
        <strain evidence="2 3">DOK2-8</strain>
    </source>
</reference>
<evidence type="ECO:0008006" key="4">
    <source>
        <dbReference type="Google" id="ProtNLM"/>
    </source>
</evidence>
<comment type="similarity">
    <text evidence="1">Belongs to the transferase hexapeptide repeat family.</text>
</comment>
<dbReference type="Gene3D" id="2.160.10.10">
    <property type="entry name" value="Hexapeptide repeat proteins"/>
    <property type="match status" value="2"/>
</dbReference>
<evidence type="ECO:0000313" key="2">
    <source>
        <dbReference type="EMBL" id="APY00732.1"/>
    </source>
</evidence>
<dbReference type="PANTHER" id="PTHR43300">
    <property type="entry name" value="ACETYLTRANSFERASE"/>
    <property type="match status" value="1"/>
</dbReference>
<dbReference type="Proteomes" id="UP000187506">
    <property type="component" value="Chromosome"/>
</dbReference>
<dbReference type="AlphaFoldDB" id="A0AAC9LNP2"/>
<dbReference type="PANTHER" id="PTHR43300:SF11">
    <property type="entry name" value="ACETYLTRANSFERASE RV3034C-RELATED"/>
    <property type="match status" value="1"/>
</dbReference>
<gene>
    <name evidence="2" type="ORF">BWR22_10545</name>
</gene>
<evidence type="ECO:0000313" key="3">
    <source>
        <dbReference type="Proteomes" id="UP000187506"/>
    </source>
</evidence>
<dbReference type="RefSeq" id="WP_076733638.1">
    <property type="nucleotide sequence ID" value="NZ_CP019352.1"/>
</dbReference>
<accession>A0AAC9LNP2</accession>
<evidence type="ECO:0000256" key="1">
    <source>
        <dbReference type="ARBA" id="ARBA00007274"/>
    </source>
</evidence>
<dbReference type="SUPFAM" id="SSF51161">
    <property type="entry name" value="Trimeric LpxA-like enzymes"/>
    <property type="match status" value="1"/>
</dbReference>
<name>A0AAC9LNP2_9FLAO</name>
<organism evidence="2 3">
    <name type="scientific">Lacinutrix venerupis</name>
    <dbReference type="NCBI Taxonomy" id="1486034"/>
    <lineage>
        <taxon>Bacteria</taxon>
        <taxon>Pseudomonadati</taxon>
        <taxon>Bacteroidota</taxon>
        <taxon>Flavobacteriia</taxon>
        <taxon>Flavobacteriales</taxon>
        <taxon>Flavobacteriaceae</taxon>
        <taxon>Lacinutrix</taxon>
    </lineage>
</organism>
<dbReference type="KEGG" id="lvn:BWR22_10545"/>
<proteinExistence type="inferred from homology"/>
<dbReference type="InterPro" id="IPR011004">
    <property type="entry name" value="Trimer_LpxA-like_sf"/>
</dbReference>
<protein>
    <recommendedName>
        <fullName evidence="4">Transferase family hexapeptide repeat protein</fullName>
    </recommendedName>
</protein>
<keyword evidence="3" id="KW-1185">Reference proteome</keyword>
<dbReference type="InterPro" id="IPR050179">
    <property type="entry name" value="Trans_hexapeptide_repeat"/>
</dbReference>
<sequence>MNFRTILLRVLKYVPFSFLKVVILKHILGYKIGKNVTIGKAYFNCKKVTIGNNVKIANGNNFTCNTLIIGDNTVFHSNNNIVGSGVFKIGNNSRVINNHYFDVWNNITIGNNTWIAGKNSEFWTHGSIHTKTGKNLDIEIGDPTYVSSSCKFAPGVKIGSINIVGLGSVVTSNFLDNKNIIAGNPAKNVKNNIDWRENW</sequence>
<dbReference type="EMBL" id="CP019352">
    <property type="protein sequence ID" value="APY00732.1"/>
    <property type="molecule type" value="Genomic_DNA"/>
</dbReference>